<keyword evidence="7" id="KW-1185">Reference proteome</keyword>
<proteinExistence type="predicted"/>
<protein>
    <submittedName>
        <fullName evidence="6">Tetracycline repressor protein class D</fullName>
    </submittedName>
</protein>
<evidence type="ECO:0000313" key="6">
    <source>
        <dbReference type="EMBL" id="VBA42442.1"/>
    </source>
</evidence>
<feature type="domain" description="HTH tetR-type" evidence="5">
    <location>
        <begin position="14"/>
        <end position="75"/>
    </location>
</feature>
<gene>
    <name evidence="6" type="primary">tetR_3</name>
    <name evidence="6" type="ORF">LAUMK13_04026</name>
</gene>
<dbReference type="Gene3D" id="1.10.357.10">
    <property type="entry name" value="Tetracycline Repressor, domain 2"/>
    <property type="match status" value="1"/>
</dbReference>
<sequence length="229" mass="25114">MGLRRSRAPRGSGDRLRREILDAATELLLETGQARAVSIRSVAQRVSVTPPSIYLHFEDKEALLDAVCARYLARLDAEMERVAIGPPSTVDVLRAQGLAYVRFALQTPQLYRLATMGEWRSGSDVDIALDSSAFKHMRASVQALMDEGVYRTDDPTMIALELWTAAHGVAALLITKPHLPFGDVEAFADRVLSAVLCGHMVAGLVGPRATSRQLIDWVRQHRTSEAAPV</sequence>
<accession>A0A498QD17</accession>
<dbReference type="InterPro" id="IPR050109">
    <property type="entry name" value="HTH-type_TetR-like_transc_reg"/>
</dbReference>
<dbReference type="InterPro" id="IPR009057">
    <property type="entry name" value="Homeodomain-like_sf"/>
</dbReference>
<reference evidence="6 7" key="1">
    <citation type="submission" date="2018-09" db="EMBL/GenBank/DDBJ databases">
        <authorList>
            <person name="Tagini F."/>
        </authorList>
    </citation>
    <scope>NUCLEOTIDE SEQUENCE [LARGE SCALE GENOMIC DNA]</scope>
    <source>
        <strain evidence="6 7">MK13</strain>
    </source>
</reference>
<dbReference type="GO" id="GO:0000976">
    <property type="term" value="F:transcription cis-regulatory region binding"/>
    <property type="evidence" value="ECO:0007669"/>
    <property type="project" value="TreeGrafter"/>
</dbReference>
<keyword evidence="1" id="KW-0805">Transcription regulation</keyword>
<evidence type="ECO:0000256" key="2">
    <source>
        <dbReference type="ARBA" id="ARBA00023125"/>
    </source>
</evidence>
<evidence type="ECO:0000256" key="1">
    <source>
        <dbReference type="ARBA" id="ARBA00023015"/>
    </source>
</evidence>
<evidence type="ECO:0000313" key="7">
    <source>
        <dbReference type="Proteomes" id="UP000267289"/>
    </source>
</evidence>
<evidence type="ECO:0000256" key="4">
    <source>
        <dbReference type="PROSITE-ProRule" id="PRU00335"/>
    </source>
</evidence>
<dbReference type="AlphaFoldDB" id="A0A498QD17"/>
<dbReference type="Pfam" id="PF00440">
    <property type="entry name" value="TetR_N"/>
    <property type="match status" value="1"/>
</dbReference>
<dbReference type="PROSITE" id="PS50977">
    <property type="entry name" value="HTH_TETR_2"/>
    <property type="match status" value="1"/>
</dbReference>
<organism evidence="6 7">
    <name type="scientific">Mycobacterium innocens</name>
    <dbReference type="NCBI Taxonomy" id="2341083"/>
    <lineage>
        <taxon>Bacteria</taxon>
        <taxon>Bacillati</taxon>
        <taxon>Actinomycetota</taxon>
        <taxon>Actinomycetes</taxon>
        <taxon>Mycobacteriales</taxon>
        <taxon>Mycobacteriaceae</taxon>
        <taxon>Mycobacterium</taxon>
    </lineage>
</organism>
<dbReference type="SUPFAM" id="SSF46689">
    <property type="entry name" value="Homeodomain-like"/>
    <property type="match status" value="1"/>
</dbReference>
<dbReference type="PANTHER" id="PTHR30055">
    <property type="entry name" value="HTH-TYPE TRANSCRIPTIONAL REGULATOR RUTR"/>
    <property type="match status" value="1"/>
</dbReference>
<name>A0A498QD17_9MYCO</name>
<keyword evidence="2 4" id="KW-0238">DNA-binding</keyword>
<dbReference type="InterPro" id="IPR036271">
    <property type="entry name" value="Tet_transcr_reg_TetR-rel_C_sf"/>
</dbReference>
<dbReference type="PANTHER" id="PTHR30055:SF212">
    <property type="entry name" value="TETR-FAMILY FAMILY TRANSCRIPTIONAL REGULATOR"/>
    <property type="match status" value="1"/>
</dbReference>
<dbReference type="OrthoDB" id="8222629at2"/>
<dbReference type="SUPFAM" id="SSF48498">
    <property type="entry name" value="Tetracyclin repressor-like, C-terminal domain"/>
    <property type="match status" value="1"/>
</dbReference>
<feature type="DNA-binding region" description="H-T-H motif" evidence="4">
    <location>
        <begin position="38"/>
        <end position="57"/>
    </location>
</feature>
<dbReference type="InterPro" id="IPR025996">
    <property type="entry name" value="MT1864/Rv1816-like_C"/>
</dbReference>
<dbReference type="Proteomes" id="UP000267289">
    <property type="component" value="Unassembled WGS sequence"/>
</dbReference>
<evidence type="ECO:0000259" key="5">
    <source>
        <dbReference type="PROSITE" id="PS50977"/>
    </source>
</evidence>
<evidence type="ECO:0000256" key="3">
    <source>
        <dbReference type="ARBA" id="ARBA00023163"/>
    </source>
</evidence>
<dbReference type="InterPro" id="IPR001647">
    <property type="entry name" value="HTH_TetR"/>
</dbReference>
<dbReference type="EMBL" id="UPHQ01000216">
    <property type="protein sequence ID" value="VBA42442.1"/>
    <property type="molecule type" value="Genomic_DNA"/>
</dbReference>
<dbReference type="Pfam" id="PF13305">
    <property type="entry name" value="TetR_C_33"/>
    <property type="match status" value="1"/>
</dbReference>
<dbReference type="RefSeq" id="WP_075541465.1">
    <property type="nucleotide sequence ID" value="NZ_UPHQ01000216.1"/>
</dbReference>
<keyword evidence="3" id="KW-0804">Transcription</keyword>
<dbReference type="GO" id="GO:0003700">
    <property type="term" value="F:DNA-binding transcription factor activity"/>
    <property type="evidence" value="ECO:0007669"/>
    <property type="project" value="TreeGrafter"/>
</dbReference>